<dbReference type="Gene3D" id="3.20.20.370">
    <property type="entry name" value="Glycoside hydrolase/deacetylase"/>
    <property type="match status" value="1"/>
</dbReference>
<keyword evidence="2" id="KW-1185">Reference proteome</keyword>
<proteinExistence type="predicted"/>
<gene>
    <name evidence="1" type="ORF">NWF35_03785</name>
</gene>
<comment type="caution">
    <text evidence="1">The sequence shown here is derived from an EMBL/GenBank/DDBJ whole genome shotgun (WGS) entry which is preliminary data.</text>
</comment>
<dbReference type="PANTHER" id="PTHR30105:SF2">
    <property type="entry name" value="DIVERGENT POLYSACCHARIDE DEACETYLASE SUPERFAMILY"/>
    <property type="match status" value="1"/>
</dbReference>
<dbReference type="EMBL" id="JANRHH010000018">
    <property type="protein sequence ID" value="MDN4593029.1"/>
    <property type="molecule type" value="Genomic_DNA"/>
</dbReference>
<evidence type="ECO:0000313" key="1">
    <source>
        <dbReference type="EMBL" id="MDN4593029.1"/>
    </source>
</evidence>
<dbReference type="PANTHER" id="PTHR30105">
    <property type="entry name" value="UNCHARACTERIZED YIBQ-RELATED"/>
    <property type="match status" value="1"/>
</dbReference>
<evidence type="ECO:0000313" key="2">
    <source>
        <dbReference type="Proteomes" id="UP001174196"/>
    </source>
</evidence>
<accession>A0ABT8IJV4</accession>
<dbReference type="InterPro" id="IPR006837">
    <property type="entry name" value="Divergent_DAC"/>
</dbReference>
<dbReference type="InterPro" id="IPR011330">
    <property type="entry name" value="Glyco_hydro/deAcase_b/a-brl"/>
</dbReference>
<protein>
    <submittedName>
        <fullName evidence="1">Divergent polysaccharide deacetylase family protein</fullName>
    </submittedName>
</protein>
<name>A0ABT8IJV4_9BACL</name>
<dbReference type="CDD" id="cd10936">
    <property type="entry name" value="CE4_DAC2"/>
    <property type="match status" value="1"/>
</dbReference>
<sequence>MGADIKQQVSVPKSKKVAIVIDDLGNNMSGTDEIMAMQIPLTVAVRPFMPTTKRDAEWAHRVGHEVLVHLPMEPLKGKKQWLGPGAITSDLSDEEIRRRVRAAIDDVPYAIGVNNHMGSKITADTRMMKVVLEVCKERGLFFLDSKTNYWSIVDNVAKQVGVSCVDNHIFLDDKSSKRYIMKQMKLIQSHLSHHNYCIAIGHVGRPGKNTAFVIKASIPVISKEADFVPISKLVPHHWKILRKETGIRQTTPNHHNITRLMGRK</sequence>
<organism evidence="1 2">
    <name type="scientific">Polycladomyces subterraneus</name>
    <dbReference type="NCBI Taxonomy" id="1016997"/>
    <lineage>
        <taxon>Bacteria</taxon>
        <taxon>Bacillati</taxon>
        <taxon>Bacillota</taxon>
        <taxon>Bacilli</taxon>
        <taxon>Bacillales</taxon>
        <taxon>Thermoactinomycetaceae</taxon>
        <taxon>Polycladomyces</taxon>
    </lineage>
</organism>
<dbReference type="SUPFAM" id="SSF88713">
    <property type="entry name" value="Glycoside hydrolase/deacetylase"/>
    <property type="match status" value="1"/>
</dbReference>
<dbReference type="Proteomes" id="UP001174196">
    <property type="component" value="Unassembled WGS sequence"/>
</dbReference>
<reference evidence="1" key="1">
    <citation type="submission" date="2022-08" db="EMBL/GenBank/DDBJ databases">
        <title>Polycladomyces zharkentsis sp. nov., a novel thermophilic CMC and starch-degrading bacterium isolated from a geothermal spring in Kazakhstan.</title>
        <authorList>
            <person name="Mashzhan A."/>
            <person name="Kistaubaeva A."/>
            <person name="Javier-Lopez R."/>
            <person name="Birkeland N.-K."/>
        </authorList>
    </citation>
    <scope>NUCLEOTIDE SEQUENCE</scope>
    <source>
        <strain evidence="1">KSR 13</strain>
    </source>
</reference>
<dbReference type="Pfam" id="PF04748">
    <property type="entry name" value="Polysacc_deac_2"/>
    <property type="match status" value="1"/>
</dbReference>